<dbReference type="EMBL" id="LGTL01000005">
    <property type="protein sequence ID" value="KPA82461.1"/>
    <property type="molecule type" value="Genomic_DNA"/>
</dbReference>
<evidence type="ECO:0000313" key="5">
    <source>
        <dbReference type="Proteomes" id="UP000037923"/>
    </source>
</evidence>
<evidence type="ECO:0000313" key="4">
    <source>
        <dbReference type="EMBL" id="KPA82461.1"/>
    </source>
</evidence>
<dbReference type="OMA" id="YPRPFNK"/>
<dbReference type="OrthoDB" id="275715at2759"/>
<dbReference type="InterPro" id="IPR040330">
    <property type="entry name" value="LYRM1"/>
</dbReference>
<sequence length="170" mass="19568">MARSFGEIRSVAENPFRSQVLSWYRKCLRAAFAAPWDSDEDAIYVLEETRRLFHQNRDIRSVERIERKVREVEMRYEMALHYNIPYPRPFNKTQGSMPESGVPYAAYLDSSYDHLVNPNVGVIEEGSANLGVMGGLEKREYYFEDNTGEADVAGRQNPLDTTPEPPSTIR</sequence>
<accession>A0A0N0VG43</accession>
<protein>
    <recommendedName>
        <fullName evidence="3">Complex 1 LYR protein domain-containing protein</fullName>
    </recommendedName>
</protein>
<dbReference type="VEuPathDB" id="TriTrypDB:LpyrH10_05_3830"/>
<dbReference type="Pfam" id="PF05347">
    <property type="entry name" value="Complex1_LYR"/>
    <property type="match status" value="1"/>
</dbReference>
<dbReference type="GeneID" id="26903814"/>
<evidence type="ECO:0000259" key="3">
    <source>
        <dbReference type="Pfam" id="PF05347"/>
    </source>
</evidence>
<dbReference type="Proteomes" id="UP000037923">
    <property type="component" value="Unassembled WGS sequence"/>
</dbReference>
<gene>
    <name evidence="4" type="ORF">ABB37_03523</name>
</gene>
<feature type="domain" description="Complex 1 LYR protein" evidence="3">
    <location>
        <begin position="19"/>
        <end position="77"/>
    </location>
</feature>
<dbReference type="CDD" id="cd20261">
    <property type="entry name" value="Complex1_LYR_LYRM1"/>
    <property type="match status" value="1"/>
</dbReference>
<dbReference type="RefSeq" id="XP_015660900.1">
    <property type="nucleotide sequence ID" value="XM_015800893.1"/>
</dbReference>
<dbReference type="InterPro" id="IPR008011">
    <property type="entry name" value="Complex1_LYR_dom"/>
</dbReference>
<feature type="region of interest" description="Disordered" evidence="2">
    <location>
        <begin position="147"/>
        <end position="170"/>
    </location>
</feature>
<evidence type="ECO:0000256" key="1">
    <source>
        <dbReference type="ARBA" id="ARBA00009508"/>
    </source>
</evidence>
<proteinExistence type="inferred from homology"/>
<evidence type="ECO:0000256" key="2">
    <source>
        <dbReference type="SAM" id="MobiDB-lite"/>
    </source>
</evidence>
<dbReference type="GO" id="GO:0005739">
    <property type="term" value="C:mitochondrion"/>
    <property type="evidence" value="ECO:0007669"/>
    <property type="project" value="TreeGrafter"/>
</dbReference>
<reference evidence="4 5" key="1">
    <citation type="submission" date="2015-07" db="EMBL/GenBank/DDBJ databases">
        <title>High-quality genome of monoxenous trypanosomatid Leptomonas pyrrhocoris.</title>
        <authorList>
            <person name="Flegontov P."/>
            <person name="Butenko A."/>
            <person name="Firsov S."/>
            <person name="Vlcek C."/>
            <person name="Logacheva M.D."/>
            <person name="Field M."/>
            <person name="Filatov D."/>
            <person name="Flegontova O."/>
            <person name="Gerasimov E."/>
            <person name="Jackson A.P."/>
            <person name="Kelly S."/>
            <person name="Opperdoes F."/>
            <person name="O'Reilly A."/>
            <person name="Votypka J."/>
            <person name="Yurchenko V."/>
            <person name="Lukes J."/>
        </authorList>
    </citation>
    <scope>NUCLEOTIDE SEQUENCE [LARGE SCALE GENOMIC DNA]</scope>
    <source>
        <strain evidence="4">H10</strain>
    </source>
</reference>
<organism evidence="4 5">
    <name type="scientific">Leptomonas pyrrhocoris</name>
    <name type="common">Firebug parasite</name>
    <dbReference type="NCBI Taxonomy" id="157538"/>
    <lineage>
        <taxon>Eukaryota</taxon>
        <taxon>Discoba</taxon>
        <taxon>Euglenozoa</taxon>
        <taxon>Kinetoplastea</taxon>
        <taxon>Metakinetoplastina</taxon>
        <taxon>Trypanosomatida</taxon>
        <taxon>Trypanosomatidae</taxon>
        <taxon>Leishmaniinae</taxon>
        <taxon>Leptomonas</taxon>
    </lineage>
</organism>
<dbReference type="InterPro" id="IPR045294">
    <property type="entry name" value="Complex1_LYR_LYRM1"/>
</dbReference>
<dbReference type="PANTHER" id="PTHR14273">
    <property type="entry name" value="LYR MOTIF-CONTAINING PROTEIN 1"/>
    <property type="match status" value="1"/>
</dbReference>
<name>A0A0N0VG43_LEPPY</name>
<keyword evidence="5" id="KW-1185">Reference proteome</keyword>
<comment type="similarity">
    <text evidence="1">Belongs to the complex I LYR family.</text>
</comment>
<comment type="caution">
    <text evidence="4">The sequence shown here is derived from an EMBL/GenBank/DDBJ whole genome shotgun (WGS) entry which is preliminary data.</text>
</comment>
<dbReference type="PANTHER" id="PTHR14273:SF0">
    <property type="entry name" value="LYR MOTIF-CONTAINING PROTEIN 1"/>
    <property type="match status" value="1"/>
</dbReference>
<dbReference type="AlphaFoldDB" id="A0A0N0VG43"/>